<evidence type="ECO:0000256" key="6">
    <source>
        <dbReference type="ARBA" id="ARBA00023004"/>
    </source>
</evidence>
<keyword evidence="11" id="KW-1185">Reference proteome</keyword>
<reference evidence="10 11" key="1">
    <citation type="submission" date="2020-02" db="EMBL/GenBank/DDBJ databases">
        <authorList>
            <person name="Dziuba M."/>
            <person name="Kuznetsov B."/>
            <person name="Mardanov A."/>
            <person name="Ravin N."/>
            <person name="Grouzdev D."/>
        </authorList>
    </citation>
    <scope>NUCLEOTIDE SEQUENCE [LARGE SCALE GENOMIC DNA]</scope>
    <source>
        <strain evidence="10 11">SpK</strain>
    </source>
</reference>
<feature type="binding site" evidence="8">
    <location>
        <position position="418"/>
    </location>
    <ligand>
        <name>[4Fe-4S] cluster</name>
        <dbReference type="ChEBI" id="CHEBI:49883"/>
        <label>1</label>
    </ligand>
</feature>
<gene>
    <name evidence="10" type="primary">rsxC</name>
    <name evidence="8" type="synonym">rnfC</name>
    <name evidence="10" type="ORF">G4223_13305</name>
</gene>
<comment type="caution">
    <text evidence="10">The sequence shown here is derived from an EMBL/GenBank/DDBJ whole genome shotgun (WGS) entry which is preliminary data.</text>
</comment>
<comment type="subcellular location">
    <subcellularLocation>
        <location evidence="8">Cell inner membrane</location>
        <topology evidence="8">Peripheral membrane protein</topology>
    </subcellularLocation>
</comment>
<keyword evidence="2 8" id="KW-0004">4Fe-4S</keyword>
<keyword evidence="7 8" id="KW-0411">Iron-sulfur</keyword>
<evidence type="ECO:0000256" key="1">
    <source>
        <dbReference type="ARBA" id="ARBA00022448"/>
    </source>
</evidence>
<dbReference type="SUPFAM" id="SSF46548">
    <property type="entry name" value="alpha-helical ferredoxin"/>
    <property type="match status" value="1"/>
</dbReference>
<evidence type="ECO:0000259" key="9">
    <source>
        <dbReference type="PROSITE" id="PS51379"/>
    </source>
</evidence>
<feature type="binding site" evidence="8">
    <location>
        <position position="372"/>
    </location>
    <ligand>
        <name>[4Fe-4S] cluster</name>
        <dbReference type="ChEBI" id="CHEBI:49883"/>
        <label>1</label>
    </ligand>
</feature>
<dbReference type="GO" id="GO:0022900">
    <property type="term" value="P:electron transport chain"/>
    <property type="evidence" value="ECO:0007669"/>
    <property type="project" value="UniProtKB-UniRule"/>
</dbReference>
<comment type="function">
    <text evidence="8">Part of a membrane-bound complex that couples electron transfer with translocation of ions across the membrane.</text>
</comment>
<dbReference type="InterPro" id="IPR026902">
    <property type="entry name" value="RnfC_N"/>
</dbReference>
<dbReference type="RefSeq" id="WP_163680569.1">
    <property type="nucleotide sequence ID" value="NZ_JAAIYP010000039.1"/>
</dbReference>
<dbReference type="InterPro" id="IPR011538">
    <property type="entry name" value="Nuo51_FMN-bd"/>
</dbReference>
<evidence type="ECO:0000256" key="2">
    <source>
        <dbReference type="ARBA" id="ARBA00022485"/>
    </source>
</evidence>
<feature type="domain" description="4Fe-4S ferredoxin-type" evidence="9">
    <location>
        <begin position="359"/>
        <end position="389"/>
    </location>
</feature>
<evidence type="ECO:0000256" key="4">
    <source>
        <dbReference type="ARBA" id="ARBA00022737"/>
    </source>
</evidence>
<feature type="binding site" evidence="8">
    <location>
        <position position="414"/>
    </location>
    <ligand>
        <name>[4Fe-4S] cluster</name>
        <dbReference type="ChEBI" id="CHEBI:49883"/>
        <label>2</label>
    </ligand>
</feature>
<name>A0A7C9UXI9_9PROT</name>
<feature type="binding site" evidence="8">
    <location>
        <position position="375"/>
    </location>
    <ligand>
        <name>[4Fe-4S] cluster</name>
        <dbReference type="ChEBI" id="CHEBI:49883"/>
        <label>1</label>
    </ligand>
</feature>
<dbReference type="Pfam" id="PF10531">
    <property type="entry name" value="SLBB"/>
    <property type="match status" value="1"/>
</dbReference>
<dbReference type="NCBIfam" id="NF003454">
    <property type="entry name" value="PRK05035.1"/>
    <property type="match status" value="1"/>
</dbReference>
<dbReference type="InterPro" id="IPR037225">
    <property type="entry name" value="Nuo51_FMN-bd_sf"/>
</dbReference>
<comment type="similarity">
    <text evidence="8">Belongs to the 4Fe4S bacterial-type ferredoxin family. RnfC subfamily.</text>
</comment>
<dbReference type="Gene3D" id="3.40.50.11540">
    <property type="entry name" value="NADH-ubiquinone oxidoreductase 51kDa subunit"/>
    <property type="match status" value="1"/>
</dbReference>
<evidence type="ECO:0000256" key="7">
    <source>
        <dbReference type="ARBA" id="ARBA00023014"/>
    </source>
</evidence>
<feature type="domain" description="4Fe-4S ferredoxin-type" evidence="9">
    <location>
        <begin position="399"/>
        <end position="428"/>
    </location>
</feature>
<feature type="binding site" evidence="8">
    <location>
        <position position="369"/>
    </location>
    <ligand>
        <name>[4Fe-4S] cluster</name>
        <dbReference type="ChEBI" id="CHEBI:49883"/>
        <label>1</label>
    </ligand>
</feature>
<dbReference type="GO" id="GO:0051539">
    <property type="term" value="F:4 iron, 4 sulfur cluster binding"/>
    <property type="evidence" value="ECO:0007669"/>
    <property type="project" value="UniProtKB-KW"/>
</dbReference>
<dbReference type="InterPro" id="IPR017900">
    <property type="entry name" value="4Fe4S_Fe_S_CS"/>
</dbReference>
<evidence type="ECO:0000256" key="5">
    <source>
        <dbReference type="ARBA" id="ARBA00022982"/>
    </source>
</evidence>
<dbReference type="HAMAP" id="MF_00461">
    <property type="entry name" value="RsxC_RnfC"/>
    <property type="match status" value="1"/>
</dbReference>
<dbReference type="PANTHER" id="PTHR43034">
    <property type="entry name" value="ION-TRANSLOCATING OXIDOREDUCTASE COMPLEX SUBUNIT C"/>
    <property type="match status" value="1"/>
</dbReference>
<keyword evidence="1 8" id="KW-0813">Transport</keyword>
<keyword evidence="5 8" id="KW-0249">Electron transport</keyword>
<dbReference type="PROSITE" id="PS51379">
    <property type="entry name" value="4FE4S_FER_2"/>
    <property type="match status" value="2"/>
</dbReference>
<comment type="subunit">
    <text evidence="8">The complex is composed of six subunits: RnfA, RnfB, RnfC, RnfD, RnfE and RnfG.</text>
</comment>
<sequence>MKLFPVRGGIHPEYRKDATSEAAITPLPLPTALYLPLQQHIGAPAEPVVEAGQRVLKGQLLAHAGGSVSAPTHAPTSGVVEAITEVAAPHPSGLTQKTIVLLPDGREEWAELPAPIADPFATAPEILRRRVAESGIVGLGGATFPSAIKLSLGTQKKIDTLLLNGAECEPYLTCDDRVMREHAAEVVDGARIMAHILGAPKVVVGIEANKPAAIAAMTDAAKQFGNVEVVPVPVQYPMGSERHLTQAITGLETPARKLTADLGVVVHNVGTARAVHHAVRFGRPLLSRVVTVSGGAVAKPANLEVPLGTLVSDLVAFCGGLTQPPRRIVNGGPMMGQPLPGLEVPVVKGTCGILALTAGECDEQPPGPCIRCGTCVTICPCGLVPVEMAAYIRHDKLDAAAKVGVMDCVSCGSCSYVCPSHIPLVHYFNYAKGAITAADRDRRKQDSTKALIEAHNDRVEKALAAKKAAAAAAAAKRAAEAAAAQASSETSADKQGNP</sequence>
<dbReference type="InterPro" id="IPR010208">
    <property type="entry name" value="Ion_transpt_RnfC/RsxC"/>
</dbReference>
<dbReference type="GO" id="GO:0009055">
    <property type="term" value="F:electron transfer activity"/>
    <property type="evidence" value="ECO:0007669"/>
    <property type="project" value="InterPro"/>
</dbReference>
<dbReference type="PANTHER" id="PTHR43034:SF2">
    <property type="entry name" value="ION-TRANSLOCATING OXIDOREDUCTASE COMPLEX SUBUNIT C"/>
    <property type="match status" value="1"/>
</dbReference>
<dbReference type="InterPro" id="IPR019554">
    <property type="entry name" value="Soluble_ligand-bd"/>
</dbReference>
<evidence type="ECO:0000256" key="3">
    <source>
        <dbReference type="ARBA" id="ARBA00022723"/>
    </source>
</evidence>
<dbReference type="SUPFAM" id="SSF142019">
    <property type="entry name" value="Nqo1 FMN-binding domain-like"/>
    <property type="match status" value="1"/>
</dbReference>
<proteinExistence type="inferred from homology"/>
<accession>A0A7C9UXI9</accession>
<feature type="binding site" evidence="8">
    <location>
        <position position="408"/>
    </location>
    <ligand>
        <name>[4Fe-4S] cluster</name>
        <dbReference type="ChEBI" id="CHEBI:49883"/>
        <label>2</label>
    </ligand>
</feature>
<evidence type="ECO:0000256" key="8">
    <source>
        <dbReference type="HAMAP-Rule" id="MF_00461"/>
    </source>
</evidence>
<keyword evidence="3 8" id="KW-0479">Metal-binding</keyword>
<dbReference type="EMBL" id="JAAIYP010000039">
    <property type="protein sequence ID" value="NFV81090.1"/>
    <property type="molecule type" value="Genomic_DNA"/>
</dbReference>
<keyword evidence="6 8" id="KW-0408">Iron</keyword>
<comment type="cofactor">
    <cofactor evidence="8">
        <name>[4Fe-4S] cluster</name>
        <dbReference type="ChEBI" id="CHEBI:49883"/>
    </cofactor>
    <text evidence="8">Binds 2 [4Fe-4S] clusters per subunit.</text>
</comment>
<dbReference type="InterPro" id="IPR017896">
    <property type="entry name" value="4Fe4S_Fe-S-bd"/>
</dbReference>
<dbReference type="Pfam" id="PF13375">
    <property type="entry name" value="RnfC_N"/>
    <property type="match status" value="1"/>
</dbReference>
<keyword evidence="8" id="KW-0472">Membrane</keyword>
<dbReference type="Proteomes" id="UP000480684">
    <property type="component" value="Unassembled WGS sequence"/>
</dbReference>
<keyword evidence="8" id="KW-1278">Translocase</keyword>
<feature type="binding site" evidence="8">
    <location>
        <position position="411"/>
    </location>
    <ligand>
        <name>[4Fe-4S] cluster</name>
        <dbReference type="ChEBI" id="CHEBI:49883"/>
        <label>2</label>
    </ligand>
</feature>
<keyword evidence="4 8" id="KW-0677">Repeat</keyword>
<dbReference type="PROSITE" id="PS00198">
    <property type="entry name" value="4FE4S_FER_1"/>
    <property type="match status" value="1"/>
</dbReference>
<dbReference type="EC" id="7.-.-.-" evidence="8"/>
<dbReference type="Pfam" id="PF01512">
    <property type="entry name" value="Complex1_51K"/>
    <property type="match status" value="1"/>
</dbReference>
<dbReference type="GO" id="GO:0046872">
    <property type="term" value="F:metal ion binding"/>
    <property type="evidence" value="ECO:0007669"/>
    <property type="project" value="UniProtKB-KW"/>
</dbReference>
<evidence type="ECO:0000313" key="10">
    <source>
        <dbReference type="EMBL" id="NFV81090.1"/>
    </source>
</evidence>
<keyword evidence="8" id="KW-0997">Cell inner membrane</keyword>
<dbReference type="Pfam" id="PF12838">
    <property type="entry name" value="Fer4_7"/>
    <property type="match status" value="1"/>
</dbReference>
<organism evidence="10 11">
    <name type="scientific">Magnetospirillum aberrantis SpK</name>
    <dbReference type="NCBI Taxonomy" id="908842"/>
    <lineage>
        <taxon>Bacteria</taxon>
        <taxon>Pseudomonadati</taxon>
        <taxon>Pseudomonadota</taxon>
        <taxon>Alphaproteobacteria</taxon>
        <taxon>Rhodospirillales</taxon>
        <taxon>Rhodospirillaceae</taxon>
        <taxon>Magnetospirillum</taxon>
    </lineage>
</organism>
<protein>
    <recommendedName>
        <fullName evidence="8">Ion-translocating oxidoreductase complex subunit C</fullName>
        <ecNumber evidence="8">7.-.-.-</ecNumber>
    </recommendedName>
    <alternativeName>
        <fullName evidence="8">Rnf electron transport complex subunit C</fullName>
    </alternativeName>
</protein>
<dbReference type="NCBIfam" id="TIGR01945">
    <property type="entry name" value="rnfC"/>
    <property type="match status" value="1"/>
</dbReference>
<dbReference type="Gene3D" id="3.30.70.20">
    <property type="match status" value="1"/>
</dbReference>
<evidence type="ECO:0000313" key="11">
    <source>
        <dbReference type="Proteomes" id="UP000480684"/>
    </source>
</evidence>
<dbReference type="GO" id="GO:0005886">
    <property type="term" value="C:plasma membrane"/>
    <property type="evidence" value="ECO:0007669"/>
    <property type="project" value="UniProtKB-SubCell"/>
</dbReference>
<dbReference type="AlphaFoldDB" id="A0A7C9UXI9"/>
<keyword evidence="8" id="KW-1003">Cell membrane</keyword>
<dbReference type="Gene3D" id="3.10.20.600">
    <property type="match status" value="1"/>
</dbReference>
<feature type="binding site" evidence="8">
    <location>
        <position position="379"/>
    </location>
    <ligand>
        <name>[4Fe-4S] cluster</name>
        <dbReference type="ChEBI" id="CHEBI:49883"/>
        <label>2</label>
    </ligand>
</feature>